<dbReference type="Proteomes" id="UP000885759">
    <property type="component" value="Unassembled WGS sequence"/>
</dbReference>
<evidence type="ECO:0000313" key="2">
    <source>
        <dbReference type="EMBL" id="HGY10226.1"/>
    </source>
</evidence>
<organism evidence="2">
    <name type="scientific">Oceanithermus profundus</name>
    <dbReference type="NCBI Taxonomy" id="187137"/>
    <lineage>
        <taxon>Bacteria</taxon>
        <taxon>Thermotogati</taxon>
        <taxon>Deinococcota</taxon>
        <taxon>Deinococci</taxon>
        <taxon>Thermales</taxon>
        <taxon>Thermaceae</taxon>
        <taxon>Oceanithermus</taxon>
    </lineage>
</organism>
<dbReference type="EMBL" id="DRPZ01000237">
    <property type="protein sequence ID" value="HGY10226.1"/>
    <property type="molecule type" value="Genomic_DNA"/>
</dbReference>
<feature type="region of interest" description="Disordered" evidence="1">
    <location>
        <begin position="104"/>
        <end position="128"/>
    </location>
</feature>
<reference evidence="2" key="1">
    <citation type="journal article" date="2020" name="mSystems">
        <title>Genome- and Community-Level Interaction Insights into Carbon Utilization and Element Cycling Functions of Hydrothermarchaeota in Hydrothermal Sediment.</title>
        <authorList>
            <person name="Zhou Z."/>
            <person name="Liu Y."/>
            <person name="Xu W."/>
            <person name="Pan J."/>
            <person name="Luo Z.H."/>
            <person name="Li M."/>
        </authorList>
    </citation>
    <scope>NUCLEOTIDE SEQUENCE [LARGE SCALE GENOMIC DNA]</scope>
    <source>
        <strain evidence="2">HyVt-570</strain>
    </source>
</reference>
<accession>A0A7C4VDB0</accession>
<sequence length="128" mass="14488">MNVTGRLSALTPEARAEVARELKATITLAREKARRRRFDWHTLDLGRYRVALRVQRRLTWPLQILVTGKQPLTPADLEALAEMAGIRFFSTDHLPGNQTLITEHRLKPEARRATAKPHHRPAGVTPSA</sequence>
<proteinExistence type="predicted"/>
<protein>
    <submittedName>
        <fullName evidence="2">Uncharacterized protein</fullName>
    </submittedName>
</protein>
<gene>
    <name evidence="2" type="ORF">ENK37_09310</name>
</gene>
<evidence type="ECO:0000256" key="1">
    <source>
        <dbReference type="SAM" id="MobiDB-lite"/>
    </source>
</evidence>
<comment type="caution">
    <text evidence="2">The sequence shown here is derived from an EMBL/GenBank/DDBJ whole genome shotgun (WGS) entry which is preliminary data.</text>
</comment>
<dbReference type="AlphaFoldDB" id="A0A7C4VDB0"/>
<name>A0A7C4VDB0_9DEIN</name>